<comment type="caution">
    <text evidence="1">The sequence shown here is derived from an EMBL/GenBank/DDBJ whole genome shotgun (WGS) entry which is preliminary data.</text>
</comment>
<organism evidence="1 2">
    <name type="scientific">Burkholderia gladioli</name>
    <name type="common">Pseudomonas marginata</name>
    <name type="synonym">Phytomonas marginata</name>
    <dbReference type="NCBI Taxonomy" id="28095"/>
    <lineage>
        <taxon>Bacteria</taxon>
        <taxon>Pseudomonadati</taxon>
        <taxon>Pseudomonadota</taxon>
        <taxon>Betaproteobacteria</taxon>
        <taxon>Burkholderiales</taxon>
        <taxon>Burkholderiaceae</taxon>
        <taxon>Burkholderia</taxon>
    </lineage>
</organism>
<dbReference type="AlphaFoldDB" id="A0A2A7S9C6"/>
<name>A0A2A7S9C6_BURGA</name>
<evidence type="ECO:0000313" key="2">
    <source>
        <dbReference type="Proteomes" id="UP000220629"/>
    </source>
</evidence>
<proteinExistence type="predicted"/>
<dbReference type="EMBL" id="PDDY01000004">
    <property type="protein sequence ID" value="PEH40171.1"/>
    <property type="molecule type" value="Genomic_DNA"/>
</dbReference>
<accession>A0A2A7S9C6</accession>
<reference evidence="2" key="1">
    <citation type="submission" date="2017-09" db="EMBL/GenBank/DDBJ databases">
        <title>FDA dAtabase for Regulatory Grade micrObial Sequences (FDA-ARGOS): Supporting development and validation of Infectious Disease Dx tests.</title>
        <authorList>
            <person name="Minogue T."/>
            <person name="Wolcott M."/>
            <person name="Wasieloski L."/>
            <person name="Aguilar W."/>
            <person name="Moore D."/>
            <person name="Tallon L."/>
            <person name="Sadzewicz L."/>
            <person name="Ott S."/>
            <person name="Zhao X."/>
            <person name="Nagaraj S."/>
            <person name="Vavikolanu K."/>
            <person name="Aluvathingal J."/>
            <person name="Nadendla S."/>
            <person name="Sichtig H."/>
        </authorList>
    </citation>
    <scope>NUCLEOTIDE SEQUENCE [LARGE SCALE GENOMIC DNA]</scope>
    <source>
        <strain evidence="2">FDAARGOS_390</strain>
    </source>
</reference>
<sequence>MDRIEPGMGCCRIAREHVGLSCDRGQQLACGRTALACRLDRAPEDAGRLFKSLMSTFPDRLAMFADEAIQAGRVDAFVRVAARVCAALPTKAERHSFRDQFADQIPADDLSAFDTQMAAEWRRLRGK</sequence>
<dbReference type="Proteomes" id="UP000220629">
    <property type="component" value="Unassembled WGS sequence"/>
</dbReference>
<protein>
    <submittedName>
        <fullName evidence="1">Uncharacterized protein</fullName>
    </submittedName>
</protein>
<dbReference type="RefSeq" id="WP_098154741.1">
    <property type="nucleotide sequence ID" value="NZ_CADEZD010000004.1"/>
</dbReference>
<gene>
    <name evidence="1" type="ORF">CRM94_22365</name>
</gene>
<evidence type="ECO:0000313" key="1">
    <source>
        <dbReference type="EMBL" id="PEH40171.1"/>
    </source>
</evidence>